<proteinExistence type="predicted"/>
<feature type="domain" description="F-box" evidence="1">
    <location>
        <begin position="2"/>
        <end position="51"/>
    </location>
</feature>
<evidence type="ECO:0000259" key="1">
    <source>
        <dbReference type="PROSITE" id="PS50181"/>
    </source>
</evidence>
<dbReference type="Proteomes" id="UP000230233">
    <property type="component" value="Unassembled WGS sequence"/>
</dbReference>
<accession>A0A2G5SGF9</accession>
<dbReference type="Pfam" id="PF07735">
    <property type="entry name" value="FBA_2"/>
    <property type="match status" value="1"/>
</dbReference>
<keyword evidence="3" id="KW-1185">Reference proteome</keyword>
<dbReference type="PANTHER" id="PTHR21503:SF52">
    <property type="entry name" value="F-BOX DOMAIN-CONTAINING PROTEIN"/>
    <property type="match status" value="1"/>
</dbReference>
<name>A0A2G5SGF9_9PELO</name>
<dbReference type="AlphaFoldDB" id="A0A2G5SGF9"/>
<dbReference type="PROSITE" id="PS50181">
    <property type="entry name" value="FBOX"/>
    <property type="match status" value="1"/>
</dbReference>
<evidence type="ECO:0000313" key="2">
    <source>
        <dbReference type="EMBL" id="PIC14140.1"/>
    </source>
</evidence>
<comment type="caution">
    <text evidence="2">The sequence shown here is derived from an EMBL/GenBank/DDBJ whole genome shotgun (WGS) entry which is preliminary data.</text>
</comment>
<dbReference type="PANTHER" id="PTHR21503">
    <property type="entry name" value="F-BOX-CONTAINING HYPOTHETICAL PROTEIN C.ELEGANS"/>
    <property type="match status" value="1"/>
</dbReference>
<evidence type="ECO:0000313" key="3">
    <source>
        <dbReference type="Proteomes" id="UP000230233"/>
    </source>
</evidence>
<protein>
    <recommendedName>
        <fullName evidence="1">F-box domain-containing protein</fullName>
    </recommendedName>
</protein>
<organism evidence="2 3">
    <name type="scientific">Caenorhabditis nigoni</name>
    <dbReference type="NCBI Taxonomy" id="1611254"/>
    <lineage>
        <taxon>Eukaryota</taxon>
        <taxon>Metazoa</taxon>
        <taxon>Ecdysozoa</taxon>
        <taxon>Nematoda</taxon>
        <taxon>Chromadorea</taxon>
        <taxon>Rhabditida</taxon>
        <taxon>Rhabditina</taxon>
        <taxon>Rhabditomorpha</taxon>
        <taxon>Rhabditoidea</taxon>
        <taxon>Rhabditidae</taxon>
        <taxon>Peloderinae</taxon>
        <taxon>Caenorhabditis</taxon>
    </lineage>
</organism>
<dbReference type="OrthoDB" id="10648009at2759"/>
<sequence>MPIALLKFPNDLLREVFRLCNPFELYKLSKYSKKFSQKAITLGATKKWKIGFWCWNEITICVDRSYYNFSQTDNPENYYKTIFGGCDNYMDIEFPNGGVVELFLHLLDTFGIRIVHSLGIKFTNFEDFLKIAKDLVDRNIEIEQFAIENDGEVQDVVNFMPMLNQMNITQELQCSMKFPPDFHFDFVKYPREISISNSSWFTFDQLMDCTSARVELKNSLFTNHDLDVFLQKWKKTGTFPNLRRLRIHSIQIDIESPIQEMILPIQNVDNPMIRVLMRNYIYPNIFNPVRVSKDDGTEGWLKVDVGNWPEFNFLM</sequence>
<dbReference type="InterPro" id="IPR001810">
    <property type="entry name" value="F-box_dom"/>
</dbReference>
<dbReference type="InterPro" id="IPR012885">
    <property type="entry name" value="F-box_Sdz-33"/>
</dbReference>
<dbReference type="EMBL" id="PDUG01000008">
    <property type="protein sequence ID" value="PIC14140.1"/>
    <property type="molecule type" value="Genomic_DNA"/>
</dbReference>
<reference evidence="3" key="1">
    <citation type="submission" date="2017-10" db="EMBL/GenBank/DDBJ databases">
        <title>Rapid genome shrinkage in a self-fertile nematode reveals novel sperm competition proteins.</title>
        <authorList>
            <person name="Yin D."/>
            <person name="Schwarz E.M."/>
            <person name="Thomas C.G."/>
            <person name="Felde R.L."/>
            <person name="Korf I.F."/>
            <person name="Cutter A.D."/>
            <person name="Schartner C.M."/>
            <person name="Ralston E.J."/>
            <person name="Meyer B.J."/>
            <person name="Haag E.S."/>
        </authorList>
    </citation>
    <scope>NUCLEOTIDE SEQUENCE [LARGE SCALE GENOMIC DNA]</scope>
    <source>
        <strain evidence="3">JU1422</strain>
    </source>
</reference>
<gene>
    <name evidence="2" type="ORF">B9Z55_027154</name>
</gene>